<dbReference type="Gene3D" id="1.10.287.110">
    <property type="entry name" value="DnaJ domain"/>
    <property type="match status" value="1"/>
</dbReference>
<evidence type="ECO:0000256" key="5">
    <source>
        <dbReference type="PROSITE-ProRule" id="PRU00042"/>
    </source>
</evidence>
<keyword evidence="1" id="KW-0479">Metal-binding</keyword>
<dbReference type="SUPFAM" id="SSF48695">
    <property type="entry name" value="Multiheme cytochromes"/>
    <property type="match status" value="1"/>
</dbReference>
<evidence type="ECO:0000313" key="10">
    <source>
        <dbReference type="Proteomes" id="UP000664203"/>
    </source>
</evidence>
<evidence type="ECO:0000256" key="6">
    <source>
        <dbReference type="SAM" id="MobiDB-lite"/>
    </source>
</evidence>
<keyword evidence="10" id="KW-1185">Reference proteome</keyword>
<dbReference type="PANTHER" id="PTHR24379:SF127">
    <property type="entry name" value="BLOODY FINGERS-RELATED"/>
    <property type="match status" value="1"/>
</dbReference>
<proteinExistence type="predicted"/>
<accession>A0A8H3ISG0</accession>
<dbReference type="SMART" id="SM00271">
    <property type="entry name" value="DnaJ"/>
    <property type="match status" value="1"/>
</dbReference>
<dbReference type="InterPro" id="IPR036280">
    <property type="entry name" value="Multihaem_cyt_sf"/>
</dbReference>
<dbReference type="SUPFAM" id="SSF46565">
    <property type="entry name" value="Chaperone J-domain"/>
    <property type="match status" value="1"/>
</dbReference>
<dbReference type="SMART" id="SM00355">
    <property type="entry name" value="ZnF_C2H2"/>
    <property type="match status" value="8"/>
</dbReference>
<dbReference type="GO" id="GO:0000977">
    <property type="term" value="F:RNA polymerase II transcription regulatory region sequence-specific DNA binding"/>
    <property type="evidence" value="ECO:0007669"/>
    <property type="project" value="TreeGrafter"/>
</dbReference>
<dbReference type="PROSITE" id="PS00028">
    <property type="entry name" value="ZINC_FINGER_C2H2_1"/>
    <property type="match status" value="1"/>
</dbReference>
<evidence type="ECO:0000259" key="8">
    <source>
        <dbReference type="PROSITE" id="PS50157"/>
    </source>
</evidence>
<dbReference type="GO" id="GO:0000981">
    <property type="term" value="F:DNA-binding transcription factor activity, RNA polymerase II-specific"/>
    <property type="evidence" value="ECO:0007669"/>
    <property type="project" value="TreeGrafter"/>
</dbReference>
<evidence type="ECO:0000256" key="3">
    <source>
        <dbReference type="ARBA" id="ARBA00022771"/>
    </source>
</evidence>
<evidence type="ECO:0000259" key="7">
    <source>
        <dbReference type="PROSITE" id="PS50076"/>
    </source>
</evidence>
<keyword evidence="2" id="KW-0677">Repeat</keyword>
<keyword evidence="3 5" id="KW-0863">Zinc-finger</keyword>
<dbReference type="EMBL" id="CAJPDR010000275">
    <property type="protein sequence ID" value="CAF9929963.1"/>
    <property type="molecule type" value="Genomic_DNA"/>
</dbReference>
<evidence type="ECO:0000256" key="1">
    <source>
        <dbReference type="ARBA" id="ARBA00022723"/>
    </source>
</evidence>
<evidence type="ECO:0000256" key="2">
    <source>
        <dbReference type="ARBA" id="ARBA00022737"/>
    </source>
</evidence>
<dbReference type="GO" id="GO:0008270">
    <property type="term" value="F:zinc ion binding"/>
    <property type="evidence" value="ECO:0007669"/>
    <property type="project" value="UniProtKB-KW"/>
</dbReference>
<dbReference type="PROSITE" id="PS50157">
    <property type="entry name" value="ZINC_FINGER_C2H2_2"/>
    <property type="match status" value="1"/>
</dbReference>
<evidence type="ECO:0000256" key="4">
    <source>
        <dbReference type="ARBA" id="ARBA00022833"/>
    </source>
</evidence>
<dbReference type="CDD" id="cd06257">
    <property type="entry name" value="DnaJ"/>
    <property type="match status" value="1"/>
</dbReference>
<dbReference type="Pfam" id="PF00096">
    <property type="entry name" value="zf-C2H2"/>
    <property type="match status" value="1"/>
</dbReference>
<protein>
    <submittedName>
        <fullName evidence="9">Uncharacterized protein</fullName>
    </submittedName>
</protein>
<organism evidence="9 10">
    <name type="scientific">Alectoria fallacina</name>
    <dbReference type="NCBI Taxonomy" id="1903189"/>
    <lineage>
        <taxon>Eukaryota</taxon>
        <taxon>Fungi</taxon>
        <taxon>Dikarya</taxon>
        <taxon>Ascomycota</taxon>
        <taxon>Pezizomycotina</taxon>
        <taxon>Lecanoromycetes</taxon>
        <taxon>OSLEUM clade</taxon>
        <taxon>Lecanoromycetidae</taxon>
        <taxon>Lecanorales</taxon>
        <taxon>Lecanorineae</taxon>
        <taxon>Parmeliaceae</taxon>
        <taxon>Alectoria</taxon>
    </lineage>
</organism>
<keyword evidence="4" id="KW-0862">Zinc</keyword>
<dbReference type="AlphaFoldDB" id="A0A8H3ISG0"/>
<name>A0A8H3ISG0_9LECA</name>
<dbReference type="OrthoDB" id="10250354at2759"/>
<feature type="compositionally biased region" description="Low complexity" evidence="6">
    <location>
        <begin position="48"/>
        <end position="58"/>
    </location>
</feature>
<dbReference type="Proteomes" id="UP000664203">
    <property type="component" value="Unassembled WGS sequence"/>
</dbReference>
<dbReference type="InterPro" id="IPR036869">
    <property type="entry name" value="J_dom_sf"/>
</dbReference>
<feature type="region of interest" description="Disordered" evidence="6">
    <location>
        <begin position="36"/>
        <end position="58"/>
    </location>
</feature>
<feature type="domain" description="C2H2-type" evidence="8">
    <location>
        <begin position="274"/>
        <end position="300"/>
    </location>
</feature>
<feature type="domain" description="J" evidence="7">
    <location>
        <begin position="397"/>
        <end position="470"/>
    </location>
</feature>
<feature type="compositionally biased region" description="Polar residues" evidence="6">
    <location>
        <begin position="36"/>
        <end position="47"/>
    </location>
</feature>
<dbReference type="PROSITE" id="PS50076">
    <property type="entry name" value="DNAJ_2"/>
    <property type="match status" value="1"/>
</dbReference>
<dbReference type="PANTHER" id="PTHR24379">
    <property type="entry name" value="KRAB AND ZINC FINGER DOMAIN-CONTAINING"/>
    <property type="match status" value="1"/>
</dbReference>
<dbReference type="GO" id="GO:0005634">
    <property type="term" value="C:nucleus"/>
    <property type="evidence" value="ECO:0007669"/>
    <property type="project" value="TreeGrafter"/>
</dbReference>
<dbReference type="Pfam" id="PF00226">
    <property type="entry name" value="DnaJ"/>
    <property type="match status" value="1"/>
</dbReference>
<comment type="caution">
    <text evidence="9">The sequence shown here is derived from an EMBL/GenBank/DDBJ whole genome shotgun (WGS) entry which is preliminary data.</text>
</comment>
<sequence>MNNGVDEAHRGIMFCHILKRLRPICNHIFCHRNISSTTEPPKFNTAQSSSLISSSGSSSSFIGNAFTFTRTSGKMTPTTSFSSSRETSASTTSAFPNPRENDPISGEADEGPQASTDAGEDRATQDKPPNTPDKMVEGDHSVYCWTCDHYSASVKEHQTHVKTSPRHFCCRYCDDGVEVAGAYFLRAHYEKCHPSLYCSVCDRLFATIEERSVHIKTSPLHFCCQNCDDVVDFSNVFSLRQHYRDCHPLLSCAACYDHFPTVAKLSAHMQEAHYPCDGCHEYFSEPRYLKYHRMTCKKVHPPLPCDGCHELFYNPTILKWHREICEKVNPPHRCDGCHASFTNPTSLKWHREICDKVNFPHRCEGCHEGFVNPAFLERHRKSCKKVNPPKKSKMPQNHYATLGISPRSSQEQIVKAAKEMRVKVHPDRLKRQGGLTKEQEEKIDVEAALVGQAADILSDPLSRAKYDRKLRG</sequence>
<dbReference type="InterPro" id="IPR013087">
    <property type="entry name" value="Znf_C2H2_type"/>
</dbReference>
<evidence type="ECO:0000313" key="9">
    <source>
        <dbReference type="EMBL" id="CAF9929963.1"/>
    </source>
</evidence>
<feature type="region of interest" description="Disordered" evidence="6">
    <location>
        <begin position="73"/>
        <end position="135"/>
    </location>
</feature>
<feature type="compositionally biased region" description="Low complexity" evidence="6">
    <location>
        <begin position="76"/>
        <end position="93"/>
    </location>
</feature>
<reference evidence="9" key="1">
    <citation type="submission" date="2021-03" db="EMBL/GenBank/DDBJ databases">
        <authorList>
            <person name="Tagirdzhanova G."/>
        </authorList>
    </citation>
    <scope>NUCLEOTIDE SEQUENCE</scope>
</reference>
<dbReference type="InterPro" id="IPR001623">
    <property type="entry name" value="DnaJ_domain"/>
</dbReference>
<gene>
    <name evidence="9" type="ORF">ALECFALPRED_004492</name>
</gene>
<dbReference type="Gene3D" id="3.30.160.60">
    <property type="entry name" value="Classic Zinc Finger"/>
    <property type="match status" value="1"/>
</dbReference>